<keyword evidence="9" id="KW-0012">Acyltransferase</keyword>
<keyword evidence="9" id="KW-0808">Transferase</keyword>
<keyword evidence="6 7" id="KW-0472">Membrane</keyword>
<dbReference type="InterPro" id="IPR002656">
    <property type="entry name" value="Acyl_transf_3_dom"/>
</dbReference>
<evidence type="ECO:0000256" key="6">
    <source>
        <dbReference type="ARBA" id="ARBA00023136"/>
    </source>
</evidence>
<evidence type="ECO:0000313" key="9">
    <source>
        <dbReference type="EMBL" id="QBG36352.1"/>
    </source>
</evidence>
<keyword evidence="10" id="KW-1185">Reference proteome</keyword>
<dbReference type="OrthoDB" id="7579632at2"/>
<comment type="subcellular location">
    <subcellularLocation>
        <location evidence="1">Cell membrane</location>
        <topology evidence="1">Multi-pass membrane protein</topology>
    </subcellularLocation>
</comment>
<feature type="transmembrane region" description="Helical" evidence="7">
    <location>
        <begin position="153"/>
        <end position="171"/>
    </location>
</feature>
<dbReference type="KEGG" id="lsd:EMK97_11815"/>
<dbReference type="PANTHER" id="PTHR40074:SF2">
    <property type="entry name" value="O-ACETYLTRANSFERASE WECH"/>
    <property type="match status" value="1"/>
</dbReference>
<sequence length="332" mass="38135">MVFLGYIHSFRALAILFIVAGHAIDFFTWPQDSADIERLLRIVMSNGSVLFVFIAGYLFQHLAVKYQHKKYFINKLKNVIVPYLLVSIPAIVVFVFFMTRETVWPGFYDNAPWQQVIYFYLTGFHLAPLWFIPMISLFYLIAPLLVYADKTRYFYWLLPIAIIVSCFVSRGLPLQSFVHFFSVYMLGMYCSHFKVQLNDKLSQKQVLVTLALFILGCVLYEFYMMAGTMTYVNYIQKIAMSAFFVGLLYRLGEKTNYKLIHTIANASFGVFFIHSYVLTASKMACEKLFGAKVAGSLLLYPILTLSILLICVAIIVAMQKLLGTRSRYLVGS</sequence>
<feature type="transmembrane region" description="Helical" evidence="7">
    <location>
        <begin position="80"/>
        <end position="97"/>
    </location>
</feature>
<keyword evidence="4 7" id="KW-0812">Transmembrane</keyword>
<keyword evidence="5 7" id="KW-1133">Transmembrane helix</keyword>
<feature type="domain" description="Acyltransferase 3" evidence="8">
    <location>
        <begin position="6"/>
        <end position="315"/>
    </location>
</feature>
<dbReference type="GO" id="GO:0016413">
    <property type="term" value="F:O-acetyltransferase activity"/>
    <property type="evidence" value="ECO:0007669"/>
    <property type="project" value="TreeGrafter"/>
</dbReference>
<dbReference type="GO" id="GO:0009246">
    <property type="term" value="P:enterobacterial common antigen biosynthetic process"/>
    <property type="evidence" value="ECO:0007669"/>
    <property type="project" value="TreeGrafter"/>
</dbReference>
<feature type="transmembrane region" description="Helical" evidence="7">
    <location>
        <begin position="207"/>
        <end position="225"/>
    </location>
</feature>
<feature type="transmembrane region" description="Helical" evidence="7">
    <location>
        <begin position="117"/>
        <end position="141"/>
    </location>
</feature>
<comment type="similarity">
    <text evidence="2">Belongs to the acyltransferase 3 family.</text>
</comment>
<evidence type="ECO:0000256" key="7">
    <source>
        <dbReference type="SAM" id="Phobius"/>
    </source>
</evidence>
<protein>
    <submittedName>
        <fullName evidence="9">Acyltransferase</fullName>
    </submittedName>
</protein>
<evidence type="ECO:0000256" key="4">
    <source>
        <dbReference type="ARBA" id="ARBA00022692"/>
    </source>
</evidence>
<dbReference type="EMBL" id="CP034759">
    <property type="protein sequence ID" value="QBG36352.1"/>
    <property type="molecule type" value="Genomic_DNA"/>
</dbReference>
<accession>A0A4P6P9T1</accession>
<proteinExistence type="inferred from homology"/>
<feature type="transmembrane region" description="Helical" evidence="7">
    <location>
        <begin position="259"/>
        <end position="278"/>
    </location>
</feature>
<organism evidence="9 10">
    <name type="scientific">Litorilituus sediminis</name>
    <dbReference type="NCBI Taxonomy" id="718192"/>
    <lineage>
        <taxon>Bacteria</taxon>
        <taxon>Pseudomonadati</taxon>
        <taxon>Pseudomonadota</taxon>
        <taxon>Gammaproteobacteria</taxon>
        <taxon>Alteromonadales</taxon>
        <taxon>Colwelliaceae</taxon>
        <taxon>Litorilituus</taxon>
    </lineage>
</organism>
<dbReference type="Proteomes" id="UP000290244">
    <property type="component" value="Chromosome"/>
</dbReference>
<keyword evidence="3" id="KW-1003">Cell membrane</keyword>
<dbReference type="PANTHER" id="PTHR40074">
    <property type="entry name" value="O-ACETYLTRANSFERASE WECH"/>
    <property type="match status" value="1"/>
</dbReference>
<evidence type="ECO:0000256" key="1">
    <source>
        <dbReference type="ARBA" id="ARBA00004651"/>
    </source>
</evidence>
<evidence type="ECO:0000256" key="5">
    <source>
        <dbReference type="ARBA" id="ARBA00022989"/>
    </source>
</evidence>
<dbReference type="AlphaFoldDB" id="A0A4P6P9T1"/>
<dbReference type="Pfam" id="PF01757">
    <property type="entry name" value="Acyl_transf_3"/>
    <property type="match status" value="1"/>
</dbReference>
<feature type="transmembrane region" description="Helical" evidence="7">
    <location>
        <begin position="231"/>
        <end position="252"/>
    </location>
</feature>
<evidence type="ECO:0000256" key="3">
    <source>
        <dbReference type="ARBA" id="ARBA00022475"/>
    </source>
</evidence>
<feature type="transmembrane region" description="Helical" evidence="7">
    <location>
        <begin position="177"/>
        <end position="195"/>
    </location>
</feature>
<evidence type="ECO:0000313" key="10">
    <source>
        <dbReference type="Proteomes" id="UP000290244"/>
    </source>
</evidence>
<dbReference type="GO" id="GO:0005886">
    <property type="term" value="C:plasma membrane"/>
    <property type="evidence" value="ECO:0007669"/>
    <property type="project" value="UniProtKB-SubCell"/>
</dbReference>
<feature type="transmembrane region" description="Helical" evidence="7">
    <location>
        <begin position="39"/>
        <end position="59"/>
    </location>
</feature>
<evidence type="ECO:0000259" key="8">
    <source>
        <dbReference type="Pfam" id="PF01757"/>
    </source>
</evidence>
<gene>
    <name evidence="9" type="ORF">EMK97_11815</name>
</gene>
<name>A0A4P6P9T1_9GAMM</name>
<evidence type="ECO:0000256" key="2">
    <source>
        <dbReference type="ARBA" id="ARBA00007400"/>
    </source>
</evidence>
<feature type="transmembrane region" description="Helical" evidence="7">
    <location>
        <begin position="298"/>
        <end position="318"/>
    </location>
</feature>
<reference evidence="9 10" key="1">
    <citation type="submission" date="2018-12" db="EMBL/GenBank/DDBJ databases">
        <title>Complete genome of Litorilituus sediminis.</title>
        <authorList>
            <person name="Liu A."/>
            <person name="Rong J."/>
        </authorList>
    </citation>
    <scope>NUCLEOTIDE SEQUENCE [LARGE SCALE GENOMIC DNA]</scope>
    <source>
        <strain evidence="9 10">JCM 17549</strain>
    </source>
</reference>